<dbReference type="EMBL" id="JAMQPL010000002">
    <property type="protein sequence ID" value="MCW7530210.1"/>
    <property type="molecule type" value="Genomic_DNA"/>
</dbReference>
<protein>
    <recommendedName>
        <fullName evidence="3">Lipocalin-like domain-containing protein</fullName>
    </recommendedName>
</protein>
<evidence type="ECO:0008006" key="3">
    <source>
        <dbReference type="Google" id="ProtNLM"/>
    </source>
</evidence>
<name>A0AAW5VCK3_9LEPT</name>
<evidence type="ECO:0000313" key="2">
    <source>
        <dbReference type="Proteomes" id="UP001208540"/>
    </source>
</evidence>
<reference evidence="1" key="1">
    <citation type="submission" date="2022-06" db="EMBL/GenBank/DDBJ databases">
        <title>Leptospira isolates from biofilms formed at urban environments.</title>
        <authorList>
            <person name="Ribeiro P.S."/>
            <person name="Sousa T."/>
            <person name="Carvalho N."/>
            <person name="Aburjaile F."/>
            <person name="Neves F."/>
            <person name="Oliveira D."/>
            <person name="Blanco L."/>
            <person name="Lima J."/>
            <person name="Costa F."/>
            <person name="Brenig B."/>
            <person name="Soares S."/>
            <person name="Ramos R."/>
            <person name="Goes-Neto A."/>
            <person name="Matiuzzi M."/>
            <person name="Azevedo V."/>
            <person name="Ristow P."/>
        </authorList>
    </citation>
    <scope>NUCLEOTIDE SEQUENCE</scope>
    <source>
        <strain evidence="1">VSF20</strain>
    </source>
</reference>
<comment type="caution">
    <text evidence="1">The sequence shown here is derived from an EMBL/GenBank/DDBJ whole genome shotgun (WGS) entry which is preliminary data.</text>
</comment>
<organism evidence="1 2">
    <name type="scientific">Leptospira soteropolitanensis</name>
    <dbReference type="NCBI Taxonomy" id="2950025"/>
    <lineage>
        <taxon>Bacteria</taxon>
        <taxon>Pseudomonadati</taxon>
        <taxon>Spirochaetota</taxon>
        <taxon>Spirochaetia</taxon>
        <taxon>Leptospirales</taxon>
        <taxon>Leptospiraceae</taxon>
        <taxon>Leptospira</taxon>
    </lineage>
</organism>
<dbReference type="RefSeq" id="WP_265350999.1">
    <property type="nucleotide sequence ID" value="NZ_JAMQPL010000002.1"/>
</dbReference>
<sequence length="403" mass="47667">MQYLTSMIIMATILSCNFHNIQESKTKYPELFKLYSGKWFLFEKEKSYEFPKFKKNYSSENILTLSPDGTANISTGKLRCKEAKWYINENKVFFKCKDIDSFQLSFINYERQKKEYDLYLTENQLTLFSIELKNQNDTYEFYGTSDIEKWNRANDSFFLKLKEKFKSADSYFKYKWYFFESLHISNNEFTLYSEESLIDSITKKNEDINFKTIFESLNKLESILTNQKLELQKQEDCQNSLRKQNIDFNRIEEAFQKKKKSRDYEENGQLILSKNSTKDSKIIFDEVFELGKEISFPKSCNLIKVNFRTFAFQTKQGRILKFHFVTDTDGTKGFYRESSYTKESIASEFESKKDEEMIIVKIKLTSGILAGIGGEKITSVDRFDSYDDVNLIQINCQLLQVSN</sequence>
<dbReference type="Proteomes" id="UP001208540">
    <property type="component" value="Unassembled WGS sequence"/>
</dbReference>
<gene>
    <name evidence="1" type="ORF">ND862_08325</name>
</gene>
<accession>A0AAW5VCK3</accession>
<dbReference type="AlphaFoldDB" id="A0AAW5VCK3"/>
<evidence type="ECO:0000313" key="1">
    <source>
        <dbReference type="EMBL" id="MCW7530210.1"/>
    </source>
</evidence>
<proteinExistence type="predicted"/>